<accession>C5MFA4</accession>
<dbReference type="KEGG" id="ctp:CTRG_04747"/>
<feature type="compositionally biased region" description="Polar residues" evidence="1">
    <location>
        <begin position="554"/>
        <end position="563"/>
    </location>
</feature>
<sequence>MSKLEIEKMLEQQTIDFDKHFIAFLKLPPEIIQRVISYIRKDLLTIFLDCNALVPFILPYIERQVEIVTYIYEITGPLLWSSFESNTLNMPQLSMTKLKELMDSYKICPKEATIDIRANVDFTNYQEGNNITSDHDEENREAEYQLINLVDESLDKWCEYNQEILGKVKNWRLQDKIYQRDGAQFLSKLNSYMNLMSFDVMFPEYDDVDPETQKEILNCIPESVSCLSFDMKDGSINSNFLKYSYLRKLKCPITSRNQINLIPPSVESLNIYAYNEAEVMFLDTDKVPPNLKEFAVITGFGYNNIEILIKQMDKLGSFKICQYWTSTRIESLCLPDSNITNLVIDSCGFDDYSSIRKYKGLKRLKIIGSIISSNLLVSEDDFPNMQELIFMPSGMVNPNYLDASVSNLEDPFTPSGDKLVFPPNLANLEINSDFIFKTLNLPRKLNSLTLSRTIFPNGITFKLPDTLRYLKLSETKLRSLDDFHFPTNLEVLIIHCNRHLKSMTNTNLSSLGHLYFVDFFGNRICDPDKPRESNRYKYNTFNSSMSDKNDNHSECSSTLSTEE</sequence>
<dbReference type="VEuPathDB" id="FungiDB:CTRG_04747"/>
<dbReference type="GeneID" id="8298100"/>
<dbReference type="Gene3D" id="3.80.10.10">
    <property type="entry name" value="Ribonuclease Inhibitor"/>
    <property type="match status" value="1"/>
</dbReference>
<proteinExistence type="predicted"/>
<dbReference type="OrthoDB" id="2015831at2759"/>
<keyword evidence="3" id="KW-1185">Reference proteome</keyword>
<evidence type="ECO:0000313" key="3">
    <source>
        <dbReference type="Proteomes" id="UP000002037"/>
    </source>
</evidence>
<reference evidence="2 3" key="1">
    <citation type="journal article" date="2009" name="Nature">
        <title>Evolution of pathogenicity and sexual reproduction in eight Candida genomes.</title>
        <authorList>
            <person name="Butler G."/>
            <person name="Rasmussen M.D."/>
            <person name="Lin M.F."/>
            <person name="Santos M.A."/>
            <person name="Sakthikumar S."/>
            <person name="Munro C.A."/>
            <person name="Rheinbay E."/>
            <person name="Grabherr M."/>
            <person name="Forche A."/>
            <person name="Reedy J.L."/>
            <person name="Agrafioti I."/>
            <person name="Arnaud M.B."/>
            <person name="Bates S."/>
            <person name="Brown A.J."/>
            <person name="Brunke S."/>
            <person name="Costanzo M.C."/>
            <person name="Fitzpatrick D.A."/>
            <person name="de Groot P.W."/>
            <person name="Harris D."/>
            <person name="Hoyer L.L."/>
            <person name="Hube B."/>
            <person name="Klis F.M."/>
            <person name="Kodira C."/>
            <person name="Lennard N."/>
            <person name="Logue M.E."/>
            <person name="Martin R."/>
            <person name="Neiman A.M."/>
            <person name="Nikolaou E."/>
            <person name="Quail M.A."/>
            <person name="Quinn J."/>
            <person name="Santos M.C."/>
            <person name="Schmitzberger F.F."/>
            <person name="Sherlock G."/>
            <person name="Shah P."/>
            <person name="Silverstein K.A."/>
            <person name="Skrzypek M.S."/>
            <person name="Soll D."/>
            <person name="Staggs R."/>
            <person name="Stansfield I."/>
            <person name="Stumpf M.P."/>
            <person name="Sudbery P.E."/>
            <person name="Srikantha T."/>
            <person name="Zeng Q."/>
            <person name="Berman J."/>
            <person name="Berriman M."/>
            <person name="Heitman J."/>
            <person name="Gow N.A."/>
            <person name="Lorenz M.C."/>
            <person name="Birren B.W."/>
            <person name="Kellis M."/>
            <person name="Cuomo C.A."/>
        </authorList>
    </citation>
    <scope>NUCLEOTIDE SEQUENCE [LARGE SCALE GENOMIC DNA]</scope>
    <source>
        <strain evidence="3">ATCC MYA-3404 / T1</strain>
    </source>
</reference>
<evidence type="ECO:0000256" key="1">
    <source>
        <dbReference type="SAM" id="MobiDB-lite"/>
    </source>
</evidence>
<dbReference type="AlphaFoldDB" id="C5MFA4"/>
<feature type="compositionally biased region" description="Polar residues" evidence="1">
    <location>
        <begin position="536"/>
        <end position="546"/>
    </location>
</feature>
<evidence type="ECO:0000313" key="2">
    <source>
        <dbReference type="EMBL" id="EER31964.1"/>
    </source>
</evidence>
<dbReference type="EMBL" id="GG692400">
    <property type="protein sequence ID" value="EER31964.1"/>
    <property type="molecule type" value="Genomic_DNA"/>
</dbReference>
<dbReference type="RefSeq" id="XP_002550449.1">
    <property type="nucleotide sequence ID" value="XM_002550403.1"/>
</dbReference>
<dbReference type="InterPro" id="IPR032675">
    <property type="entry name" value="LRR_dom_sf"/>
</dbReference>
<dbReference type="Proteomes" id="UP000002037">
    <property type="component" value="Unassembled WGS sequence"/>
</dbReference>
<dbReference type="SUPFAM" id="SSF52058">
    <property type="entry name" value="L domain-like"/>
    <property type="match status" value="1"/>
</dbReference>
<feature type="region of interest" description="Disordered" evidence="1">
    <location>
        <begin position="536"/>
        <end position="563"/>
    </location>
</feature>
<gene>
    <name evidence="2" type="ORF">CTRG_04747</name>
</gene>
<organism evidence="2 3">
    <name type="scientific">Candida tropicalis (strain ATCC MYA-3404 / T1)</name>
    <name type="common">Yeast</name>
    <dbReference type="NCBI Taxonomy" id="294747"/>
    <lineage>
        <taxon>Eukaryota</taxon>
        <taxon>Fungi</taxon>
        <taxon>Dikarya</taxon>
        <taxon>Ascomycota</taxon>
        <taxon>Saccharomycotina</taxon>
        <taxon>Pichiomycetes</taxon>
        <taxon>Debaryomycetaceae</taxon>
        <taxon>Candida/Lodderomyces clade</taxon>
        <taxon>Candida</taxon>
    </lineage>
</organism>
<dbReference type="HOGENOM" id="CLU_038166_0_0_1"/>
<protein>
    <recommendedName>
        <fullName evidence="4">F-box domain-containing protein</fullName>
    </recommendedName>
</protein>
<evidence type="ECO:0008006" key="4">
    <source>
        <dbReference type="Google" id="ProtNLM"/>
    </source>
</evidence>
<name>C5MFA4_CANTT</name>